<feature type="compositionally biased region" description="Low complexity" evidence="3">
    <location>
        <begin position="873"/>
        <end position="886"/>
    </location>
</feature>
<evidence type="ECO:0000313" key="5">
    <source>
        <dbReference type="EMBL" id="KIM40778.1"/>
    </source>
</evidence>
<dbReference type="InterPro" id="IPR001138">
    <property type="entry name" value="Zn2Cys6_DnaBD"/>
</dbReference>
<organism evidence="5 6">
    <name type="scientific">Hebeloma cylindrosporum</name>
    <dbReference type="NCBI Taxonomy" id="76867"/>
    <lineage>
        <taxon>Eukaryota</taxon>
        <taxon>Fungi</taxon>
        <taxon>Dikarya</taxon>
        <taxon>Basidiomycota</taxon>
        <taxon>Agaricomycotina</taxon>
        <taxon>Agaricomycetes</taxon>
        <taxon>Agaricomycetidae</taxon>
        <taxon>Agaricales</taxon>
        <taxon>Agaricineae</taxon>
        <taxon>Hymenogastraceae</taxon>
        <taxon>Hebeloma</taxon>
    </lineage>
</organism>
<evidence type="ECO:0000256" key="2">
    <source>
        <dbReference type="ARBA" id="ARBA00023242"/>
    </source>
</evidence>
<dbReference type="Gene3D" id="4.10.240.10">
    <property type="entry name" value="Zn(2)-C6 fungal-type DNA-binding domain"/>
    <property type="match status" value="1"/>
</dbReference>
<feature type="region of interest" description="Disordered" evidence="3">
    <location>
        <begin position="857"/>
        <end position="939"/>
    </location>
</feature>
<dbReference type="InterPro" id="IPR007219">
    <property type="entry name" value="XnlR_reg_dom"/>
</dbReference>
<dbReference type="InterPro" id="IPR036864">
    <property type="entry name" value="Zn2-C6_fun-type_DNA-bd_sf"/>
</dbReference>
<dbReference type="GO" id="GO:0006351">
    <property type="term" value="P:DNA-templated transcription"/>
    <property type="evidence" value="ECO:0007669"/>
    <property type="project" value="InterPro"/>
</dbReference>
<dbReference type="Proteomes" id="UP000053424">
    <property type="component" value="Unassembled WGS sequence"/>
</dbReference>
<feature type="region of interest" description="Disordered" evidence="3">
    <location>
        <begin position="150"/>
        <end position="170"/>
    </location>
</feature>
<feature type="compositionally biased region" description="Polar residues" evidence="3">
    <location>
        <begin position="758"/>
        <end position="770"/>
    </location>
</feature>
<feature type="domain" description="Zn(2)-C6 fungal-type" evidence="4">
    <location>
        <begin position="27"/>
        <end position="60"/>
    </location>
</feature>
<feature type="compositionally biased region" description="Low complexity" evidence="3">
    <location>
        <begin position="897"/>
        <end position="914"/>
    </location>
</feature>
<dbReference type="CDD" id="cd12148">
    <property type="entry name" value="fungal_TF_MHR"/>
    <property type="match status" value="1"/>
</dbReference>
<keyword evidence="1" id="KW-0479">Metal-binding</keyword>
<feature type="region of interest" description="Disordered" evidence="3">
    <location>
        <begin position="1"/>
        <end position="23"/>
    </location>
</feature>
<dbReference type="Pfam" id="PF00172">
    <property type="entry name" value="Zn_clus"/>
    <property type="match status" value="1"/>
</dbReference>
<dbReference type="AlphaFoldDB" id="A0A0C2XSV2"/>
<dbReference type="InterPro" id="IPR050987">
    <property type="entry name" value="AtrR-like"/>
</dbReference>
<dbReference type="HOGENOM" id="CLU_006019_2_1_1"/>
<accession>A0A0C2XSV2</accession>
<dbReference type="Pfam" id="PF04082">
    <property type="entry name" value="Fungal_trans"/>
    <property type="match status" value="1"/>
</dbReference>
<reference evidence="5 6" key="1">
    <citation type="submission" date="2014-04" db="EMBL/GenBank/DDBJ databases">
        <authorList>
            <consortium name="DOE Joint Genome Institute"/>
            <person name="Kuo A."/>
            <person name="Gay G."/>
            <person name="Dore J."/>
            <person name="Kohler A."/>
            <person name="Nagy L.G."/>
            <person name="Floudas D."/>
            <person name="Copeland A."/>
            <person name="Barry K.W."/>
            <person name="Cichocki N."/>
            <person name="Veneault-Fourrey C."/>
            <person name="LaButti K."/>
            <person name="Lindquist E.A."/>
            <person name="Lipzen A."/>
            <person name="Lundell T."/>
            <person name="Morin E."/>
            <person name="Murat C."/>
            <person name="Sun H."/>
            <person name="Tunlid A."/>
            <person name="Henrissat B."/>
            <person name="Grigoriev I.V."/>
            <person name="Hibbett D.S."/>
            <person name="Martin F."/>
            <person name="Nordberg H.P."/>
            <person name="Cantor M.N."/>
            <person name="Hua S.X."/>
        </authorList>
    </citation>
    <scope>NUCLEOTIDE SEQUENCE [LARGE SCALE GENOMIC DNA]</scope>
    <source>
        <strain evidence="6">h7</strain>
    </source>
</reference>
<reference evidence="6" key="2">
    <citation type="submission" date="2015-01" db="EMBL/GenBank/DDBJ databases">
        <title>Evolutionary Origins and Diversification of the Mycorrhizal Mutualists.</title>
        <authorList>
            <consortium name="DOE Joint Genome Institute"/>
            <consortium name="Mycorrhizal Genomics Consortium"/>
            <person name="Kohler A."/>
            <person name="Kuo A."/>
            <person name="Nagy L.G."/>
            <person name="Floudas D."/>
            <person name="Copeland A."/>
            <person name="Barry K.W."/>
            <person name="Cichocki N."/>
            <person name="Veneault-Fourrey C."/>
            <person name="LaButti K."/>
            <person name="Lindquist E.A."/>
            <person name="Lipzen A."/>
            <person name="Lundell T."/>
            <person name="Morin E."/>
            <person name="Murat C."/>
            <person name="Riley R."/>
            <person name="Ohm R."/>
            <person name="Sun H."/>
            <person name="Tunlid A."/>
            <person name="Henrissat B."/>
            <person name="Grigoriev I.V."/>
            <person name="Hibbett D.S."/>
            <person name="Martin F."/>
        </authorList>
    </citation>
    <scope>NUCLEOTIDE SEQUENCE [LARGE SCALE GENOMIC DNA]</scope>
    <source>
        <strain evidence="6">h7</strain>
    </source>
</reference>
<feature type="region of interest" description="Disordered" evidence="3">
    <location>
        <begin position="665"/>
        <end position="770"/>
    </location>
</feature>
<feature type="compositionally biased region" description="Basic and acidic residues" evidence="3">
    <location>
        <begin position="151"/>
        <end position="162"/>
    </location>
</feature>
<dbReference type="PROSITE" id="PS50048">
    <property type="entry name" value="ZN2_CY6_FUNGAL_2"/>
    <property type="match status" value="1"/>
</dbReference>
<evidence type="ECO:0000256" key="3">
    <source>
        <dbReference type="SAM" id="MobiDB-lite"/>
    </source>
</evidence>
<dbReference type="STRING" id="686832.A0A0C2XSV2"/>
<name>A0A0C2XSV2_HEBCY</name>
<gene>
    <name evidence="5" type="ORF">M413DRAFT_167868</name>
</gene>
<evidence type="ECO:0000256" key="1">
    <source>
        <dbReference type="ARBA" id="ARBA00022723"/>
    </source>
</evidence>
<feature type="compositionally biased region" description="Polar residues" evidence="3">
    <location>
        <begin position="801"/>
        <end position="819"/>
    </location>
</feature>
<keyword evidence="2" id="KW-0539">Nucleus</keyword>
<feature type="compositionally biased region" description="Low complexity" evidence="3">
    <location>
        <begin position="857"/>
        <end position="866"/>
    </location>
</feature>
<proteinExistence type="predicted"/>
<keyword evidence="6" id="KW-1185">Reference proteome</keyword>
<feature type="compositionally biased region" description="Low complexity" evidence="3">
    <location>
        <begin position="929"/>
        <end position="938"/>
    </location>
</feature>
<dbReference type="CDD" id="cd00067">
    <property type="entry name" value="GAL4"/>
    <property type="match status" value="1"/>
</dbReference>
<dbReference type="EMBL" id="KN831782">
    <property type="protein sequence ID" value="KIM40778.1"/>
    <property type="molecule type" value="Genomic_DNA"/>
</dbReference>
<dbReference type="PANTHER" id="PTHR46910">
    <property type="entry name" value="TRANSCRIPTION FACTOR PDR1"/>
    <property type="match status" value="1"/>
</dbReference>
<dbReference type="SMART" id="SM00066">
    <property type="entry name" value="GAL4"/>
    <property type="match status" value="1"/>
</dbReference>
<dbReference type="GO" id="GO:0003677">
    <property type="term" value="F:DNA binding"/>
    <property type="evidence" value="ECO:0007669"/>
    <property type="project" value="InterPro"/>
</dbReference>
<feature type="compositionally biased region" description="Acidic residues" evidence="3">
    <location>
        <begin position="1"/>
        <end position="10"/>
    </location>
</feature>
<feature type="compositionally biased region" description="Polar residues" evidence="3">
    <location>
        <begin position="887"/>
        <end position="896"/>
    </location>
</feature>
<dbReference type="PROSITE" id="PS00463">
    <property type="entry name" value="ZN2_CY6_FUNGAL_1"/>
    <property type="match status" value="1"/>
</dbReference>
<dbReference type="SMART" id="SM00906">
    <property type="entry name" value="Fungal_trans"/>
    <property type="match status" value="1"/>
</dbReference>
<evidence type="ECO:0000313" key="6">
    <source>
        <dbReference type="Proteomes" id="UP000053424"/>
    </source>
</evidence>
<feature type="compositionally biased region" description="Polar residues" evidence="3">
    <location>
        <begin position="686"/>
        <end position="704"/>
    </location>
</feature>
<dbReference type="GO" id="GO:0008270">
    <property type="term" value="F:zinc ion binding"/>
    <property type="evidence" value="ECO:0007669"/>
    <property type="project" value="InterPro"/>
</dbReference>
<dbReference type="OrthoDB" id="4456959at2759"/>
<dbReference type="SUPFAM" id="SSF57701">
    <property type="entry name" value="Zn2/Cys6 DNA-binding domain"/>
    <property type="match status" value="1"/>
</dbReference>
<sequence>MSSNEDECNDGETSLGLSQKKRRMQRACDVCRKKKIRCDGVQTLGNPCSNCVSSRFDCTYVEEAKKRSPPKGYIESLESRVEKLDKLERLLRRLCPDQAVYNQLYASLDSNQSTIERPPIDPSTLVGGIASKSQPNASTIEKVTSAIQGAMEDKSDSPRSDVDNPGEEDPTLILADNLKRMALTSSDQFFGKSSGAMLIRSAFELRKEYMENEPRFNDPLKPALKSVRPEFWGSKPWECKFDVTAPPKYKFPDLDLARHCIDLYFLHSNLYLPLLHRPTFEKSVEEGLHLQNDNFAPVFLLVCAVGARYSDDPRVRLDGVDSIHSAGWKWFEQVQIMKLTMLALPTLYDLQLHCLGILYLQSASAPQCCWTLAGAGIRLAQDIGVHRRKVHDHTLTTDAELWKRAFWVLVCYDRIFSSSLGRSCAIQDEDFDLDLPVDCDDEYWEHPDPEKCFKQPPNKPSSVTSFILYIKLHQVHAFALRTIYSINQSKILLGFVGQHWEQHVVTELDSALNKWVDSVPDHLRWDPNREDPVFFNQSVLLYATYYHIQIIIHRPFIPSPSKPSPLSFPSLAICTNAARSCSHIIDIHRKRRIVPLTVTQMPIFTSGIVLLLSVWGGKRSGLLLDPNKEMADVHKCMKALKASEDRLGTSGRLWDVLNELASVGELPLPQTSPSPGTKRDRGSDHPLSTTAGNLSSTLVSQNETPRVIVGSRRVGTQPSFTNQTQRMQTHLPPHQQSPAAPPPSGTSISHMVPPPSQHTPSDPTMSNYTNADPPLFSLPVYGSELGRLPLHGQLNFSSQAHLSHPQTHTPLQDSHTNYRYNVPSDTVAHGDERSEPTFYVGSNQVNSPYWLQYAPALPQQQQQQHAPSHHHASLGSSVGGFSSTSGMNSTTQGQVAHNTFDSTTGTTTYTPQRTSAGTSAYSSEPMGLSIPSSEPSSIVPALPQSGTNSSMEKMDGGMGLVSTPDHSVGHYHWQYRHQHQGVTPQQGQQSFPFTVDNDTVEILSNVPTGLNDWSTFLTNFGESAHGHIQDYSGGLYQHPHPPQQGVPRQHEQQPFSYPLNGDIGSNVPTGFESDNGVQTLRTSFN</sequence>
<feature type="compositionally biased region" description="Polar residues" evidence="3">
    <location>
        <begin position="714"/>
        <end position="728"/>
    </location>
</feature>
<dbReference type="GO" id="GO:0000981">
    <property type="term" value="F:DNA-binding transcription factor activity, RNA polymerase II-specific"/>
    <property type="evidence" value="ECO:0007669"/>
    <property type="project" value="InterPro"/>
</dbReference>
<protein>
    <recommendedName>
        <fullName evidence="4">Zn(2)-C6 fungal-type domain-containing protein</fullName>
    </recommendedName>
</protein>
<dbReference type="PANTHER" id="PTHR46910:SF38">
    <property type="entry name" value="ZN(2)-C6 FUNGAL-TYPE DOMAIN-CONTAINING PROTEIN"/>
    <property type="match status" value="1"/>
</dbReference>
<feature type="region of interest" description="Disordered" evidence="3">
    <location>
        <begin position="801"/>
        <end position="840"/>
    </location>
</feature>
<evidence type="ECO:0000259" key="4">
    <source>
        <dbReference type="PROSITE" id="PS50048"/>
    </source>
</evidence>